<evidence type="ECO:0000313" key="2">
    <source>
        <dbReference type="EMBL" id="MCI51786.1"/>
    </source>
</evidence>
<dbReference type="Proteomes" id="UP000265520">
    <property type="component" value="Unassembled WGS sequence"/>
</dbReference>
<evidence type="ECO:0000313" key="3">
    <source>
        <dbReference type="Proteomes" id="UP000265520"/>
    </source>
</evidence>
<feature type="non-terminal residue" evidence="2">
    <location>
        <position position="1"/>
    </location>
</feature>
<name>A0A392SV99_9FABA</name>
<keyword evidence="3" id="KW-1185">Reference proteome</keyword>
<comment type="caution">
    <text evidence="2">The sequence shown here is derived from an EMBL/GenBank/DDBJ whole genome shotgun (WGS) entry which is preliminary data.</text>
</comment>
<proteinExistence type="predicted"/>
<dbReference type="AlphaFoldDB" id="A0A392SV99"/>
<accession>A0A392SV99</accession>
<sequence length="72" mass="7843">HSKLHGPDTEDRPPPGGHDKARFFRVGSDSPVTFFIEPPMSRLPRDGSCGLPDTAASTGFFIVEITSLMDRS</sequence>
<protein>
    <submittedName>
        <fullName evidence="2">Uncharacterized protein</fullName>
    </submittedName>
</protein>
<evidence type="ECO:0000256" key="1">
    <source>
        <dbReference type="SAM" id="MobiDB-lite"/>
    </source>
</evidence>
<organism evidence="2 3">
    <name type="scientific">Trifolium medium</name>
    <dbReference type="NCBI Taxonomy" id="97028"/>
    <lineage>
        <taxon>Eukaryota</taxon>
        <taxon>Viridiplantae</taxon>
        <taxon>Streptophyta</taxon>
        <taxon>Embryophyta</taxon>
        <taxon>Tracheophyta</taxon>
        <taxon>Spermatophyta</taxon>
        <taxon>Magnoliopsida</taxon>
        <taxon>eudicotyledons</taxon>
        <taxon>Gunneridae</taxon>
        <taxon>Pentapetalae</taxon>
        <taxon>rosids</taxon>
        <taxon>fabids</taxon>
        <taxon>Fabales</taxon>
        <taxon>Fabaceae</taxon>
        <taxon>Papilionoideae</taxon>
        <taxon>50 kb inversion clade</taxon>
        <taxon>NPAAA clade</taxon>
        <taxon>Hologalegina</taxon>
        <taxon>IRL clade</taxon>
        <taxon>Trifolieae</taxon>
        <taxon>Trifolium</taxon>
    </lineage>
</organism>
<feature type="region of interest" description="Disordered" evidence="1">
    <location>
        <begin position="1"/>
        <end position="20"/>
    </location>
</feature>
<dbReference type="EMBL" id="LXQA010437228">
    <property type="protein sequence ID" value="MCI51786.1"/>
    <property type="molecule type" value="Genomic_DNA"/>
</dbReference>
<reference evidence="2 3" key="1">
    <citation type="journal article" date="2018" name="Front. Plant Sci.">
        <title>Red Clover (Trifolium pratense) and Zigzag Clover (T. medium) - A Picture of Genomic Similarities and Differences.</title>
        <authorList>
            <person name="Dluhosova J."/>
            <person name="Istvanek J."/>
            <person name="Nedelnik J."/>
            <person name="Repkova J."/>
        </authorList>
    </citation>
    <scope>NUCLEOTIDE SEQUENCE [LARGE SCALE GENOMIC DNA]</scope>
    <source>
        <strain evidence="3">cv. 10/8</strain>
        <tissue evidence="2">Leaf</tissue>
    </source>
</reference>